<evidence type="ECO:0000313" key="3">
    <source>
        <dbReference type="EMBL" id="GGO32237.1"/>
    </source>
</evidence>
<dbReference type="Gene3D" id="3.40.50.1820">
    <property type="entry name" value="alpha/beta hydrolase"/>
    <property type="match status" value="1"/>
</dbReference>
<dbReference type="SUPFAM" id="SSF53474">
    <property type="entry name" value="alpha/beta-Hydrolases"/>
    <property type="match status" value="1"/>
</dbReference>
<dbReference type="InterPro" id="IPR050266">
    <property type="entry name" value="AB_hydrolase_sf"/>
</dbReference>
<reference evidence="3" key="2">
    <citation type="submission" date="2020-09" db="EMBL/GenBank/DDBJ databases">
        <authorList>
            <person name="Sun Q."/>
            <person name="Zhou Y."/>
        </authorList>
    </citation>
    <scope>NUCLEOTIDE SEQUENCE</scope>
    <source>
        <strain evidence="3">CGMCC 4.7138</strain>
    </source>
</reference>
<evidence type="ECO:0000259" key="2">
    <source>
        <dbReference type="Pfam" id="PF00561"/>
    </source>
</evidence>
<keyword evidence="4" id="KW-1185">Reference proteome</keyword>
<dbReference type="InterPro" id="IPR000073">
    <property type="entry name" value="AB_hydrolase_1"/>
</dbReference>
<reference evidence="3" key="1">
    <citation type="journal article" date="2014" name="Int. J. Syst. Evol. Microbiol.">
        <title>Complete genome sequence of Corynebacterium casei LMG S-19264T (=DSM 44701T), isolated from a smear-ripened cheese.</title>
        <authorList>
            <consortium name="US DOE Joint Genome Institute (JGI-PGF)"/>
            <person name="Walter F."/>
            <person name="Albersmeier A."/>
            <person name="Kalinowski J."/>
            <person name="Ruckert C."/>
        </authorList>
    </citation>
    <scope>NUCLEOTIDE SEQUENCE</scope>
    <source>
        <strain evidence="3">CGMCC 4.7138</strain>
    </source>
</reference>
<protein>
    <submittedName>
        <fullName evidence="3">Arylesterase</fullName>
    </submittedName>
</protein>
<organism evidence="3 4">
    <name type="scientific">Microbispora bryophytorum</name>
    <dbReference type="NCBI Taxonomy" id="1460882"/>
    <lineage>
        <taxon>Bacteria</taxon>
        <taxon>Bacillati</taxon>
        <taxon>Actinomycetota</taxon>
        <taxon>Actinomycetes</taxon>
        <taxon>Streptosporangiales</taxon>
        <taxon>Streptosporangiaceae</taxon>
        <taxon>Microbispora</taxon>
    </lineage>
</organism>
<proteinExistence type="predicted"/>
<dbReference type="Pfam" id="PF00561">
    <property type="entry name" value="Abhydrolase_1"/>
    <property type="match status" value="1"/>
</dbReference>
<comment type="caution">
    <text evidence="3">The sequence shown here is derived from an EMBL/GenBank/DDBJ whole genome shotgun (WGS) entry which is preliminary data.</text>
</comment>
<dbReference type="GO" id="GO:0016020">
    <property type="term" value="C:membrane"/>
    <property type="evidence" value="ECO:0007669"/>
    <property type="project" value="TreeGrafter"/>
</dbReference>
<accession>A0A8H9LKC1</accession>
<evidence type="ECO:0000313" key="4">
    <source>
        <dbReference type="Proteomes" id="UP000653480"/>
    </source>
</evidence>
<dbReference type="PANTHER" id="PTHR43798:SF31">
    <property type="entry name" value="AB HYDROLASE SUPERFAMILY PROTEIN YCLE"/>
    <property type="match status" value="1"/>
</dbReference>
<dbReference type="PANTHER" id="PTHR43798">
    <property type="entry name" value="MONOACYLGLYCEROL LIPASE"/>
    <property type="match status" value="1"/>
</dbReference>
<feature type="domain" description="AB hydrolase-1" evidence="2">
    <location>
        <begin position="35"/>
        <end position="268"/>
    </location>
</feature>
<sequence>MYQATFHYQGVATMPFYDAADGTRLAYEDYGTGEPIVFVASWSLASDMWEYQVPFFVEEGYRCVLLDRRGHGGSDRPGTGYDFDTLADDIAGLIEYLDLRDVTIVGHSTGGAEVARYLARHGEDRVARVAFVSAMLPFVMRTEDNPEGLPIELSEAAVKQFRIDRPKWFADRAQGFYATHLGNDVSPALVEQGVRRCLETAPMAGIELWRATARTDHREGLRRITVPALVVHGAADQSALIDLTGRRTAKLIPGCVYKEYPTAGHGLFATQIDQFNGDLLEFVKG</sequence>
<gene>
    <name evidence="3" type="ORF">GCM10011574_71240</name>
</gene>
<dbReference type="AlphaFoldDB" id="A0A8H9LKC1"/>
<dbReference type="EMBL" id="BMMN01000028">
    <property type="protein sequence ID" value="GGO32237.1"/>
    <property type="molecule type" value="Genomic_DNA"/>
</dbReference>
<name>A0A8H9LKC1_9ACTN</name>
<dbReference type="PRINTS" id="PR00111">
    <property type="entry name" value="ABHYDROLASE"/>
</dbReference>
<dbReference type="InterPro" id="IPR029058">
    <property type="entry name" value="AB_hydrolase_fold"/>
</dbReference>
<dbReference type="Proteomes" id="UP000653480">
    <property type="component" value="Unassembled WGS sequence"/>
</dbReference>
<keyword evidence="1" id="KW-0378">Hydrolase</keyword>
<dbReference type="GO" id="GO:0016787">
    <property type="term" value="F:hydrolase activity"/>
    <property type="evidence" value="ECO:0007669"/>
    <property type="project" value="UniProtKB-KW"/>
</dbReference>
<evidence type="ECO:0000256" key="1">
    <source>
        <dbReference type="ARBA" id="ARBA00022801"/>
    </source>
</evidence>